<proteinExistence type="predicted"/>
<keyword evidence="4" id="KW-1185">Reference proteome</keyword>
<name>A0ABS8AKF4_9BACT</name>
<feature type="domain" description="DUF6745" evidence="2">
    <location>
        <begin position="191"/>
        <end position="322"/>
    </location>
</feature>
<evidence type="ECO:0000259" key="2">
    <source>
        <dbReference type="Pfam" id="PF20530"/>
    </source>
</evidence>
<dbReference type="Pfam" id="PF20530">
    <property type="entry name" value="DUF6745"/>
    <property type="match status" value="1"/>
</dbReference>
<dbReference type="EMBL" id="JAJADR010000001">
    <property type="protein sequence ID" value="MCB2406619.1"/>
    <property type="molecule type" value="Genomic_DNA"/>
</dbReference>
<reference evidence="3" key="1">
    <citation type="submission" date="2021-10" db="EMBL/GenBank/DDBJ databases">
        <authorList>
            <person name="Dean J.D."/>
            <person name="Kim M.K."/>
            <person name="Newey C.N."/>
            <person name="Stoker T.S."/>
            <person name="Thompson D.W."/>
            <person name="Grose J.H."/>
        </authorList>
    </citation>
    <scope>NUCLEOTIDE SEQUENCE</scope>
    <source>
        <strain evidence="3">BT178</strain>
    </source>
</reference>
<protein>
    <recommendedName>
        <fullName evidence="2">DUF6745 domain-containing protein</fullName>
    </recommendedName>
</protein>
<organism evidence="3 4">
    <name type="scientific">Hymenobacter lucidus</name>
    <dbReference type="NCBI Taxonomy" id="2880930"/>
    <lineage>
        <taxon>Bacteria</taxon>
        <taxon>Pseudomonadati</taxon>
        <taxon>Bacteroidota</taxon>
        <taxon>Cytophagia</taxon>
        <taxon>Cytophagales</taxon>
        <taxon>Hymenobacteraceae</taxon>
        <taxon>Hymenobacter</taxon>
    </lineage>
</organism>
<evidence type="ECO:0000313" key="4">
    <source>
        <dbReference type="Proteomes" id="UP001165296"/>
    </source>
</evidence>
<gene>
    <name evidence="3" type="ORF">LGH74_01395</name>
</gene>
<sequence>MFTINARGRHLRRPAAPEAAQAAEPAPSAYQLSAPAPPAASPRPYALPPQTGPVRATPEEARRLVLSGRMPDELIVSGALRLSHEPRLRELPTFLECTHLEVNDCPNLELLPERLRATSVQAARTGIRELTGDWLVRESVNLSGNRHLRRLPERLTARSLDVANCPQLLALPATAHLTHWVEVAGSGLTALPSGLKVNIRWQGTTVDERTAFRPEDLKAGEILNVRNVTRRRILLERFGLDRFIEEVGGLIIDRDRDTGGERQLISIPLEDDEPIVALRVKCPSTAHSYVLRVPPHVRTCRRAAAWLAGFENEHDYRPLIET</sequence>
<feature type="compositionally biased region" description="Pro residues" evidence="1">
    <location>
        <begin position="35"/>
        <end position="51"/>
    </location>
</feature>
<feature type="compositionally biased region" description="Low complexity" evidence="1">
    <location>
        <begin position="14"/>
        <end position="34"/>
    </location>
</feature>
<comment type="caution">
    <text evidence="3">The sequence shown here is derived from an EMBL/GenBank/DDBJ whole genome shotgun (WGS) entry which is preliminary data.</text>
</comment>
<accession>A0ABS8AKF4</accession>
<dbReference type="InterPro" id="IPR046633">
    <property type="entry name" value="DUF6745"/>
</dbReference>
<evidence type="ECO:0000256" key="1">
    <source>
        <dbReference type="SAM" id="MobiDB-lite"/>
    </source>
</evidence>
<dbReference type="Proteomes" id="UP001165296">
    <property type="component" value="Unassembled WGS sequence"/>
</dbReference>
<feature type="region of interest" description="Disordered" evidence="1">
    <location>
        <begin position="1"/>
        <end position="56"/>
    </location>
</feature>
<dbReference type="RefSeq" id="WP_226170753.1">
    <property type="nucleotide sequence ID" value="NZ_JAJADR010000001.1"/>
</dbReference>
<evidence type="ECO:0000313" key="3">
    <source>
        <dbReference type="EMBL" id="MCB2406619.1"/>
    </source>
</evidence>